<proteinExistence type="predicted"/>
<dbReference type="EMBL" id="NIRI02000076">
    <property type="protein sequence ID" value="KAG5441865.1"/>
    <property type="molecule type" value="Genomic_DNA"/>
</dbReference>
<evidence type="ECO:0000313" key="2">
    <source>
        <dbReference type="Proteomes" id="UP000286415"/>
    </source>
</evidence>
<protein>
    <submittedName>
        <fullName evidence="1">Uncharacterized protein</fullName>
    </submittedName>
</protein>
<organism evidence="1 2">
    <name type="scientific">Clonorchis sinensis</name>
    <name type="common">Chinese liver fluke</name>
    <dbReference type="NCBI Taxonomy" id="79923"/>
    <lineage>
        <taxon>Eukaryota</taxon>
        <taxon>Metazoa</taxon>
        <taxon>Spiralia</taxon>
        <taxon>Lophotrochozoa</taxon>
        <taxon>Platyhelminthes</taxon>
        <taxon>Trematoda</taxon>
        <taxon>Digenea</taxon>
        <taxon>Opisthorchiida</taxon>
        <taxon>Opisthorchiata</taxon>
        <taxon>Opisthorchiidae</taxon>
        <taxon>Clonorchis</taxon>
    </lineage>
</organism>
<dbReference type="InParanoid" id="A0A3R7CDW5"/>
<gene>
    <name evidence="1" type="ORF">CSKR_106311</name>
</gene>
<comment type="caution">
    <text evidence="1">The sequence shown here is derived from an EMBL/GenBank/DDBJ whole genome shotgun (WGS) entry which is preliminary data.</text>
</comment>
<keyword evidence="2" id="KW-1185">Reference proteome</keyword>
<reference evidence="1 2" key="2">
    <citation type="journal article" date="2021" name="Genomics">
        <title>High-quality reference genome for Clonorchis sinensis.</title>
        <authorList>
            <person name="Young N.D."/>
            <person name="Stroehlein A.J."/>
            <person name="Kinkar L."/>
            <person name="Wang T."/>
            <person name="Sohn W.M."/>
            <person name="Chang B.C.H."/>
            <person name="Kaur P."/>
            <person name="Weisz D."/>
            <person name="Dudchenko O."/>
            <person name="Aiden E.L."/>
            <person name="Korhonen P.K."/>
            <person name="Gasser R.B."/>
        </authorList>
    </citation>
    <scope>NUCLEOTIDE SEQUENCE [LARGE SCALE GENOMIC DNA]</scope>
    <source>
        <strain evidence="1">Cs-k2</strain>
    </source>
</reference>
<accession>A0A3R7CDW5</accession>
<dbReference type="AlphaFoldDB" id="A0A3R7CDW5"/>
<dbReference type="Proteomes" id="UP000286415">
    <property type="component" value="Unassembled WGS sequence"/>
</dbReference>
<evidence type="ECO:0000313" key="1">
    <source>
        <dbReference type="EMBL" id="KAG5441865.1"/>
    </source>
</evidence>
<sequence length="317" mass="36339">MEYRTSVHSISHFAYMIPGRQIRHRYVLSGHATNVLVVARLILVHDVNNYRCFLLCKAFLCRAASGNHSGVNQFAQPHYRCTQSDWFGSDTGKLLKVNSFGSTGLTKPVNQEIEVSLVNRRLITFVGQSHIQRVMWAYIPLLFTPDVNGERAKEVCTKRRYQDMTVPWFCGDAVGNTTQLIRSMILIAYIEVKLAFCPSGSELIVEVPNAEILITRSFDSPVYQKEVCRNVYTTNLKCPRSWRQQIPSILQLSKFRNFKLDTRTVGRFSVFTVRMGAAIHKPLHQADYYELHTQTFRISKRSIRRGDLYDGARSVGH</sequence>
<reference evidence="1 2" key="1">
    <citation type="journal article" date="2018" name="Biotechnol. Adv.">
        <title>Improved genomic resources and new bioinformatic workflow for the carcinogenic parasite Clonorchis sinensis: Biotechnological implications.</title>
        <authorList>
            <person name="Wang D."/>
            <person name="Korhonen P.K."/>
            <person name="Gasser R.B."/>
            <person name="Young N.D."/>
        </authorList>
    </citation>
    <scope>NUCLEOTIDE SEQUENCE [LARGE SCALE GENOMIC DNA]</scope>
    <source>
        <strain evidence="1">Cs-k2</strain>
    </source>
</reference>
<name>A0A3R7CDW5_CLOSI</name>